<evidence type="ECO:0000256" key="1">
    <source>
        <dbReference type="SAM" id="MobiDB-lite"/>
    </source>
</evidence>
<proteinExistence type="predicted"/>
<feature type="region of interest" description="Disordered" evidence="1">
    <location>
        <begin position="15"/>
        <end position="46"/>
    </location>
</feature>
<evidence type="ECO:0000313" key="2">
    <source>
        <dbReference type="EMBL" id="JAD56525.1"/>
    </source>
</evidence>
<organism evidence="2">
    <name type="scientific">Arundo donax</name>
    <name type="common">Giant reed</name>
    <name type="synonym">Donax arundinaceus</name>
    <dbReference type="NCBI Taxonomy" id="35708"/>
    <lineage>
        <taxon>Eukaryota</taxon>
        <taxon>Viridiplantae</taxon>
        <taxon>Streptophyta</taxon>
        <taxon>Embryophyta</taxon>
        <taxon>Tracheophyta</taxon>
        <taxon>Spermatophyta</taxon>
        <taxon>Magnoliopsida</taxon>
        <taxon>Liliopsida</taxon>
        <taxon>Poales</taxon>
        <taxon>Poaceae</taxon>
        <taxon>PACMAD clade</taxon>
        <taxon>Arundinoideae</taxon>
        <taxon>Arundineae</taxon>
        <taxon>Arundo</taxon>
    </lineage>
</organism>
<name>A0A0A9B5S6_ARUDO</name>
<dbReference type="EMBL" id="GBRH01241370">
    <property type="protein sequence ID" value="JAD56525.1"/>
    <property type="molecule type" value="Transcribed_RNA"/>
</dbReference>
<protein>
    <submittedName>
        <fullName evidence="2">Uncharacterized protein</fullName>
    </submittedName>
</protein>
<reference evidence="2" key="2">
    <citation type="journal article" date="2015" name="Data Brief">
        <title>Shoot transcriptome of the giant reed, Arundo donax.</title>
        <authorList>
            <person name="Barrero R.A."/>
            <person name="Guerrero F.D."/>
            <person name="Moolhuijzen P."/>
            <person name="Goolsby J.A."/>
            <person name="Tidwell J."/>
            <person name="Bellgard S.E."/>
            <person name="Bellgard M.I."/>
        </authorList>
    </citation>
    <scope>NUCLEOTIDE SEQUENCE</scope>
    <source>
        <tissue evidence="2">Shoot tissue taken approximately 20 cm above the soil surface</tissue>
    </source>
</reference>
<reference evidence="2" key="1">
    <citation type="submission" date="2014-09" db="EMBL/GenBank/DDBJ databases">
        <authorList>
            <person name="Magalhaes I.L.F."/>
            <person name="Oliveira U."/>
            <person name="Santos F.R."/>
            <person name="Vidigal T.H.D.A."/>
            <person name="Brescovit A.D."/>
            <person name="Santos A.J."/>
        </authorList>
    </citation>
    <scope>NUCLEOTIDE SEQUENCE</scope>
    <source>
        <tissue evidence="2">Shoot tissue taken approximately 20 cm above the soil surface</tissue>
    </source>
</reference>
<accession>A0A0A9B5S6</accession>
<feature type="compositionally biased region" description="Low complexity" evidence="1">
    <location>
        <begin position="21"/>
        <end position="34"/>
    </location>
</feature>
<sequence>MNGYENSRRWWWPTMSRKTRTTSSSGSRLGSSARPTRGSARGEWRRVGKKNVAVKMRTSCCLSVVTARSACSRA</sequence>
<dbReference type="AlphaFoldDB" id="A0A0A9B5S6"/>